<dbReference type="EMBL" id="KN822008">
    <property type="protein sequence ID" value="KIM68589.1"/>
    <property type="molecule type" value="Genomic_DNA"/>
</dbReference>
<dbReference type="OrthoDB" id="6247875at2759"/>
<dbReference type="AlphaFoldDB" id="A0A0C3EK88"/>
<dbReference type="GO" id="GO:0005634">
    <property type="term" value="C:nucleus"/>
    <property type="evidence" value="ECO:0007669"/>
    <property type="project" value="UniProtKB-UniRule"/>
</dbReference>
<evidence type="ECO:0000313" key="7">
    <source>
        <dbReference type="Proteomes" id="UP000053989"/>
    </source>
</evidence>
<dbReference type="SUPFAM" id="SSF47095">
    <property type="entry name" value="HMG-box"/>
    <property type="match status" value="1"/>
</dbReference>
<dbReference type="PANTHER" id="PTHR45789:SF2">
    <property type="entry name" value="FI18025P1"/>
    <property type="match status" value="1"/>
</dbReference>
<dbReference type="InterPro" id="IPR009071">
    <property type="entry name" value="HMG_box_dom"/>
</dbReference>
<dbReference type="CDD" id="cd01389">
    <property type="entry name" value="HMG-box_ROX1-like"/>
    <property type="match status" value="1"/>
</dbReference>
<dbReference type="Proteomes" id="UP000053989">
    <property type="component" value="Unassembled WGS sequence"/>
</dbReference>
<dbReference type="STRING" id="1036808.A0A0C3EK88"/>
<dbReference type="SMART" id="SM00398">
    <property type="entry name" value="HMG"/>
    <property type="match status" value="1"/>
</dbReference>
<dbReference type="InterPro" id="IPR051356">
    <property type="entry name" value="SOX/SOX-like_TF"/>
</dbReference>
<evidence type="ECO:0000256" key="4">
    <source>
        <dbReference type="SAM" id="MobiDB-lite"/>
    </source>
</evidence>
<evidence type="ECO:0000256" key="3">
    <source>
        <dbReference type="PROSITE-ProRule" id="PRU00267"/>
    </source>
</evidence>
<organism evidence="6 7">
    <name type="scientific">Scleroderma citrinum Foug A</name>
    <dbReference type="NCBI Taxonomy" id="1036808"/>
    <lineage>
        <taxon>Eukaryota</taxon>
        <taxon>Fungi</taxon>
        <taxon>Dikarya</taxon>
        <taxon>Basidiomycota</taxon>
        <taxon>Agaricomycotina</taxon>
        <taxon>Agaricomycetes</taxon>
        <taxon>Agaricomycetidae</taxon>
        <taxon>Boletales</taxon>
        <taxon>Sclerodermatineae</taxon>
        <taxon>Sclerodermataceae</taxon>
        <taxon>Scleroderma</taxon>
    </lineage>
</organism>
<dbReference type="GO" id="GO:0000978">
    <property type="term" value="F:RNA polymerase II cis-regulatory region sequence-specific DNA binding"/>
    <property type="evidence" value="ECO:0007669"/>
    <property type="project" value="TreeGrafter"/>
</dbReference>
<dbReference type="PROSITE" id="PS50118">
    <property type="entry name" value="HMG_BOX_2"/>
    <property type="match status" value="1"/>
</dbReference>
<dbReference type="Pfam" id="PF00505">
    <property type="entry name" value="HMG_box"/>
    <property type="match status" value="1"/>
</dbReference>
<accession>A0A0C3EK88</accession>
<feature type="domain" description="HMG box" evidence="5">
    <location>
        <begin position="63"/>
        <end position="132"/>
    </location>
</feature>
<evidence type="ECO:0000313" key="6">
    <source>
        <dbReference type="EMBL" id="KIM68589.1"/>
    </source>
</evidence>
<dbReference type="InParanoid" id="A0A0C3EK88"/>
<dbReference type="GO" id="GO:0000981">
    <property type="term" value="F:DNA-binding transcription factor activity, RNA polymerase II-specific"/>
    <property type="evidence" value="ECO:0007669"/>
    <property type="project" value="TreeGrafter"/>
</dbReference>
<dbReference type="PANTHER" id="PTHR45789">
    <property type="entry name" value="FI18025P1"/>
    <property type="match status" value="1"/>
</dbReference>
<dbReference type="InterPro" id="IPR036910">
    <property type="entry name" value="HMG_box_dom_sf"/>
</dbReference>
<sequence>MPPDSAVHFRAHSAPPLTFQTGSAPMAAPPTPVPQWFIRTTFSASSTPISSLQELPQEQTEHIPRPPNSFMLYRSDFLKKRTIPEEVEKRQQNLSRIAGQCWKMLSAGERAIWNDKAAAVAAAHHAKYPDYKFRPIRKGARKHVGKKTDKSSKSGASKGRSSGGLLTGTEVLESSIGPARRSPIARRYVRQSPYDESISAPLQPPITSSMTISPSASPLSLNPLLYPLTSLDGPASAATFDDDASAMQVPHCQDILGLEQTLCQYSSIFSSGKTLSEMVQDLSVTHVSESNTGFLYERDPASFGGEKNQMYHTLYPDYTPSSSGLVASTLIGRVDGIDRLEPANSGYSSDKLGPYHSSLLSWLPDGPDRSGAA</sequence>
<evidence type="ECO:0000256" key="2">
    <source>
        <dbReference type="ARBA" id="ARBA00023242"/>
    </source>
</evidence>
<dbReference type="Gene3D" id="1.10.30.10">
    <property type="entry name" value="High mobility group box domain"/>
    <property type="match status" value="1"/>
</dbReference>
<keyword evidence="2 3" id="KW-0539">Nucleus</keyword>
<feature type="DNA-binding region" description="HMG box" evidence="3">
    <location>
        <begin position="63"/>
        <end position="132"/>
    </location>
</feature>
<protein>
    <recommendedName>
        <fullName evidence="5">HMG box domain-containing protein</fullName>
    </recommendedName>
</protein>
<feature type="region of interest" description="Disordered" evidence="4">
    <location>
        <begin position="137"/>
        <end position="168"/>
    </location>
</feature>
<dbReference type="HOGENOM" id="CLU_742189_0_0_1"/>
<keyword evidence="1 3" id="KW-0238">DNA-binding</keyword>
<name>A0A0C3EK88_9AGAM</name>
<proteinExistence type="predicted"/>
<reference evidence="7" key="2">
    <citation type="submission" date="2015-01" db="EMBL/GenBank/DDBJ databases">
        <title>Evolutionary Origins and Diversification of the Mycorrhizal Mutualists.</title>
        <authorList>
            <consortium name="DOE Joint Genome Institute"/>
            <consortium name="Mycorrhizal Genomics Consortium"/>
            <person name="Kohler A."/>
            <person name="Kuo A."/>
            <person name="Nagy L.G."/>
            <person name="Floudas D."/>
            <person name="Copeland A."/>
            <person name="Barry K.W."/>
            <person name="Cichocki N."/>
            <person name="Veneault-Fourrey C."/>
            <person name="LaButti K."/>
            <person name="Lindquist E.A."/>
            <person name="Lipzen A."/>
            <person name="Lundell T."/>
            <person name="Morin E."/>
            <person name="Murat C."/>
            <person name="Riley R."/>
            <person name="Ohm R."/>
            <person name="Sun H."/>
            <person name="Tunlid A."/>
            <person name="Henrissat B."/>
            <person name="Grigoriev I.V."/>
            <person name="Hibbett D.S."/>
            <person name="Martin F."/>
        </authorList>
    </citation>
    <scope>NUCLEOTIDE SEQUENCE [LARGE SCALE GENOMIC DNA]</scope>
    <source>
        <strain evidence="7">Foug A</strain>
    </source>
</reference>
<reference evidence="6 7" key="1">
    <citation type="submission" date="2014-04" db="EMBL/GenBank/DDBJ databases">
        <authorList>
            <consortium name="DOE Joint Genome Institute"/>
            <person name="Kuo A."/>
            <person name="Kohler A."/>
            <person name="Nagy L.G."/>
            <person name="Floudas D."/>
            <person name="Copeland A."/>
            <person name="Barry K.W."/>
            <person name="Cichocki N."/>
            <person name="Veneault-Fourrey C."/>
            <person name="LaButti K."/>
            <person name="Lindquist E.A."/>
            <person name="Lipzen A."/>
            <person name="Lundell T."/>
            <person name="Morin E."/>
            <person name="Murat C."/>
            <person name="Sun H."/>
            <person name="Tunlid A."/>
            <person name="Henrissat B."/>
            <person name="Grigoriev I.V."/>
            <person name="Hibbett D.S."/>
            <person name="Martin F."/>
            <person name="Nordberg H.P."/>
            <person name="Cantor M.N."/>
            <person name="Hua S.X."/>
        </authorList>
    </citation>
    <scope>NUCLEOTIDE SEQUENCE [LARGE SCALE GENOMIC DNA]</scope>
    <source>
        <strain evidence="6 7">Foug A</strain>
    </source>
</reference>
<keyword evidence="7" id="KW-1185">Reference proteome</keyword>
<gene>
    <name evidence="6" type="ORF">SCLCIDRAFT_6962</name>
</gene>
<evidence type="ECO:0000256" key="1">
    <source>
        <dbReference type="ARBA" id="ARBA00023125"/>
    </source>
</evidence>
<evidence type="ECO:0000259" key="5">
    <source>
        <dbReference type="PROSITE" id="PS50118"/>
    </source>
</evidence>